<feature type="transmembrane region" description="Helical" evidence="9">
    <location>
        <begin position="146"/>
        <end position="174"/>
    </location>
</feature>
<feature type="transmembrane region" description="Helical" evidence="9">
    <location>
        <begin position="82"/>
        <end position="113"/>
    </location>
</feature>
<name>A0ABS5GMN0_9GAMM</name>
<keyword evidence="2" id="KW-0813">Transport</keyword>
<comment type="similarity">
    <text evidence="8">Belongs to the NhaC Na(+)/H(+) (TC 2.A.35) antiporter family.</text>
</comment>
<evidence type="ECO:0000256" key="5">
    <source>
        <dbReference type="ARBA" id="ARBA00022692"/>
    </source>
</evidence>
<evidence type="ECO:0000256" key="8">
    <source>
        <dbReference type="ARBA" id="ARBA00038435"/>
    </source>
</evidence>
<feature type="transmembrane region" description="Helical" evidence="9">
    <location>
        <begin position="332"/>
        <end position="352"/>
    </location>
</feature>
<feature type="transmembrane region" description="Helical" evidence="9">
    <location>
        <begin position="20"/>
        <end position="37"/>
    </location>
</feature>
<feature type="transmembrane region" description="Helical" evidence="9">
    <location>
        <begin position="242"/>
        <end position="259"/>
    </location>
</feature>
<evidence type="ECO:0000256" key="7">
    <source>
        <dbReference type="ARBA" id="ARBA00023136"/>
    </source>
</evidence>
<organism evidence="11 12">
    <name type="scientific">Aeromonas popoffii</name>
    <dbReference type="NCBI Taxonomy" id="70856"/>
    <lineage>
        <taxon>Bacteria</taxon>
        <taxon>Pseudomonadati</taxon>
        <taxon>Pseudomonadota</taxon>
        <taxon>Gammaproteobacteria</taxon>
        <taxon>Aeromonadales</taxon>
        <taxon>Aeromonadaceae</taxon>
        <taxon>Aeromonas</taxon>
    </lineage>
</organism>
<evidence type="ECO:0000256" key="6">
    <source>
        <dbReference type="ARBA" id="ARBA00022989"/>
    </source>
</evidence>
<dbReference type="EMBL" id="JAGRZL010000014">
    <property type="protein sequence ID" value="MBR7628404.1"/>
    <property type="molecule type" value="Genomic_DNA"/>
</dbReference>
<dbReference type="InterPro" id="IPR004770">
    <property type="entry name" value="Na/H_antiport_NhaC"/>
</dbReference>
<comment type="subcellular location">
    <subcellularLocation>
        <location evidence="1">Cell membrane</location>
        <topology evidence="1">Multi-pass membrane protein</topology>
    </subcellularLocation>
</comment>
<evidence type="ECO:0000259" key="10">
    <source>
        <dbReference type="Pfam" id="PF03553"/>
    </source>
</evidence>
<evidence type="ECO:0000256" key="4">
    <source>
        <dbReference type="ARBA" id="ARBA00022475"/>
    </source>
</evidence>
<keyword evidence="7 9" id="KW-0472">Membrane</keyword>
<evidence type="ECO:0000256" key="1">
    <source>
        <dbReference type="ARBA" id="ARBA00004651"/>
    </source>
</evidence>
<keyword evidence="3" id="KW-0050">Antiport</keyword>
<feature type="transmembrane region" description="Helical" evidence="9">
    <location>
        <begin position="453"/>
        <end position="475"/>
    </location>
</feature>
<dbReference type="Proteomes" id="UP000675653">
    <property type="component" value="Unassembled WGS sequence"/>
</dbReference>
<sequence>MFSFIRRPSTPQPLSLFEAIIPVACLVILVALSYFLFGDAGAGGPNQVALVTATMIAVFIGWRRGHTLEALGKAATDSVSTGIGAIFILFAVGGLIGTWALSGTLVAMVYYGLQLLNPDYFFVTACVISAIVSASIGSSWTVVGTIGVGFMGIALSMGLNPAIAAGAVISGAYFGDKSSPLSDSANLSAAAAGVDLYQHIRETLLTSLMALLLSLVFFFMWGEPGDFDAADKIAAIQNSFQPQLVMFVPLVLVILLALFRFPPFTAIFLGSIAGGLLAAVMAPERVLAFAAANEGIPQWLALLEGVWRALANGYTSTSGFAPMDMLASRGGMGSMLNTIWLIISALAFGGVVEKVGVLERLITPIIQKAKSDGALVASLATSIVATNIVTADQYIAIVLPGRMFKSAFAKRGLAPVVLSRAVGDTATPTSALIPWNSCGAYMAATLGVTTWSYAPYAVFCFISPLLTIAVAYAGFRMLRLPSKAVRPTS</sequence>
<keyword evidence="4" id="KW-1003">Cell membrane</keyword>
<dbReference type="Pfam" id="PF03553">
    <property type="entry name" value="Na_H_antiporter"/>
    <property type="match status" value="1"/>
</dbReference>
<dbReference type="PANTHER" id="PTHR33451:SF3">
    <property type="entry name" value="MALATE-2H(+)_NA(+)-LACTATE ANTIPORTER"/>
    <property type="match status" value="1"/>
</dbReference>
<evidence type="ECO:0000313" key="12">
    <source>
        <dbReference type="Proteomes" id="UP000675653"/>
    </source>
</evidence>
<dbReference type="RefSeq" id="WP_042038314.1">
    <property type="nucleotide sequence ID" value="NZ_CAWMAJ010000079.1"/>
</dbReference>
<dbReference type="InterPro" id="IPR052180">
    <property type="entry name" value="NhaC_Na-H+_Antiporter"/>
</dbReference>
<comment type="caution">
    <text evidence="11">The sequence shown here is derived from an EMBL/GenBank/DDBJ whole genome shotgun (WGS) entry which is preliminary data.</text>
</comment>
<keyword evidence="5 9" id="KW-0812">Transmembrane</keyword>
<evidence type="ECO:0000256" key="3">
    <source>
        <dbReference type="ARBA" id="ARBA00022449"/>
    </source>
</evidence>
<evidence type="ECO:0000256" key="9">
    <source>
        <dbReference type="SAM" id="Phobius"/>
    </source>
</evidence>
<evidence type="ECO:0000256" key="2">
    <source>
        <dbReference type="ARBA" id="ARBA00022448"/>
    </source>
</evidence>
<feature type="transmembrane region" description="Helical" evidence="9">
    <location>
        <begin position="44"/>
        <end position="62"/>
    </location>
</feature>
<evidence type="ECO:0000313" key="11">
    <source>
        <dbReference type="EMBL" id="MBR7628404.1"/>
    </source>
</evidence>
<gene>
    <name evidence="11" type="primary">nhaC</name>
    <name evidence="11" type="ORF">KAT72_04985</name>
</gene>
<feature type="transmembrane region" description="Helical" evidence="9">
    <location>
        <begin position="120"/>
        <end position="140"/>
    </location>
</feature>
<dbReference type="PANTHER" id="PTHR33451">
    <property type="entry name" value="MALATE-2H(+)/NA(+)-LACTATE ANTIPORTER"/>
    <property type="match status" value="1"/>
</dbReference>
<accession>A0ABS5GMN0</accession>
<keyword evidence="6 9" id="KW-1133">Transmembrane helix</keyword>
<feature type="domain" description="Na+/H+ antiporter NhaC-like C-terminal" evidence="10">
    <location>
        <begin position="171"/>
        <end position="475"/>
    </location>
</feature>
<dbReference type="NCBIfam" id="TIGR00931">
    <property type="entry name" value="antiport_nhaC"/>
    <property type="match status" value="1"/>
</dbReference>
<dbReference type="InterPro" id="IPR018461">
    <property type="entry name" value="Na/H_Antiport_NhaC-like_C"/>
</dbReference>
<reference evidence="11 12" key="1">
    <citation type="submission" date="2021-04" db="EMBL/GenBank/DDBJ databases">
        <title>Draft Genome of Aeromonas popoffii ID682, isolated from a natural water source in Idaho.</title>
        <authorList>
            <person name="Testerman T."/>
            <person name="Graf J."/>
        </authorList>
    </citation>
    <scope>NUCLEOTIDE SEQUENCE [LARGE SCALE GENOMIC DNA]</scope>
    <source>
        <strain evidence="11 12">ID682</strain>
    </source>
</reference>
<feature type="transmembrane region" description="Helical" evidence="9">
    <location>
        <begin position="204"/>
        <end position="222"/>
    </location>
</feature>
<feature type="transmembrane region" description="Helical" evidence="9">
    <location>
        <begin position="373"/>
        <end position="396"/>
    </location>
</feature>
<keyword evidence="12" id="KW-1185">Reference proteome</keyword>
<proteinExistence type="inferred from homology"/>
<protein>
    <submittedName>
        <fullName evidence="11">Na+/H+ antiporter NhaC</fullName>
    </submittedName>
</protein>